<dbReference type="Pfam" id="PF00078">
    <property type="entry name" value="RVT_1"/>
    <property type="match status" value="1"/>
</dbReference>
<dbReference type="PANTHER" id="PTHR19446">
    <property type="entry name" value="REVERSE TRANSCRIPTASES"/>
    <property type="match status" value="1"/>
</dbReference>
<sequence length="1065" mass="118311">MKLVTSDAHLQEELWRPKLRGPTTVKMTSNTAHYFVRMMQHNLARSTTALEETMKVAAERRIDVLALQEPPLRGGQVVGLGSRARSFSGALVPRSIILILNPGWDGMLMASCSTGDVVVVKLTTPGGVFVVISAYLSPNEPHEGPLNLLDRALFSARNNGAIVMGDFNAWATQWGSSRDTPRGQEVQLWAAGHSLIMLNRPELGPTFSNVRGSSNIDLTFVTQEFSALRWKWSVAFCTASDHALIEVSSELQQPGGPMVKAPIRYNTRRAPWRAFRAEVESRMIDYSLAEEGCALGGAEAVNDLQQVLLQAADLILDRRGTRGTRAPPWWNSDLDALRMQRNSSRRAWQRGADGRNSRALSSAWRSSSREFKRALRRAKRASWRAFVGEELNQDPWSVPYRVFRGRYGADNAVGELDVGGRPAVSLEEAGQHYLRTVFPVDDPETDTQEEAELRVATRVAPSATNMPPWTMEQLDLAIGCFGRNKAPGLDGLDMAMVKEAPLSYRRALLEVFNRALQTGEFPPQWKVASIKTLLKSPQNDPTDANSYRPISLVPVNGKILERLMLNSMEPALLASLHRHQFGCVPGRSTDDAIATAKNMVRQSTAKIRMLIFFDIAGAFNAVWWPCVLRRAQRLGLPSNLFHLLSSYLSGRRAELWFKNSVVSQDVSRGCPQGSVLGAAIWNLVFSELLTVLDANGLQAVAYVDDLALFVEADTAEQLEVVATEGSRLVVEWARSAHLAVAPAKTSALVLRGTKAVRDNAGFLVDGVMVRASLTARYLGVEMHQNMLMYAHLNALRGKVISLTRLMHGARGADWGAGFSVVKRYYSAVFMPTVLYAAGNWWTKPSQKARHVVQRLQRAALVPLCRAYRTSSTAALQVIAGEAPLDLVLDARVAICSIEHPERTTAAVRRDLQVEIDQHESDQRKIGAVRSWLLDAWQDRWDSATTGRLTHQYFPSIRDRMNAGWFVPGYLMTQLIGGHGNFNGKLFFFRRRAAAGCPCGRAEENAEHVVRNCRLYVAARRRWLRGSRIDGELAELLGSKEEFARMEAFCREWHAIRGEGPQLAAD</sequence>
<dbReference type="InterPro" id="IPR036691">
    <property type="entry name" value="Endo/exonu/phosph_ase_sf"/>
</dbReference>
<dbReference type="Pfam" id="PF14529">
    <property type="entry name" value="Exo_endo_phos_2"/>
    <property type="match status" value="1"/>
</dbReference>
<keyword evidence="3" id="KW-1185">Reference proteome</keyword>
<protein>
    <recommendedName>
        <fullName evidence="1">Reverse transcriptase domain-containing protein</fullName>
    </recommendedName>
</protein>
<reference evidence="2 3" key="1">
    <citation type="submission" date="2020-02" db="EMBL/GenBank/DDBJ databases">
        <authorList>
            <person name="Ferguson B K."/>
        </authorList>
    </citation>
    <scope>NUCLEOTIDE SEQUENCE [LARGE SCALE GENOMIC DNA]</scope>
</reference>
<dbReference type="EMBL" id="CADCXU010029645">
    <property type="protein sequence ID" value="CAB0015854.1"/>
    <property type="molecule type" value="Genomic_DNA"/>
</dbReference>
<dbReference type="Gene3D" id="3.60.10.10">
    <property type="entry name" value="Endonuclease/exonuclease/phosphatase"/>
    <property type="match status" value="1"/>
</dbReference>
<dbReference type="GO" id="GO:0071897">
    <property type="term" value="P:DNA biosynthetic process"/>
    <property type="evidence" value="ECO:0007669"/>
    <property type="project" value="UniProtKB-ARBA"/>
</dbReference>
<organism evidence="2 3">
    <name type="scientific">Nesidiocoris tenuis</name>
    <dbReference type="NCBI Taxonomy" id="355587"/>
    <lineage>
        <taxon>Eukaryota</taxon>
        <taxon>Metazoa</taxon>
        <taxon>Ecdysozoa</taxon>
        <taxon>Arthropoda</taxon>
        <taxon>Hexapoda</taxon>
        <taxon>Insecta</taxon>
        <taxon>Pterygota</taxon>
        <taxon>Neoptera</taxon>
        <taxon>Paraneoptera</taxon>
        <taxon>Hemiptera</taxon>
        <taxon>Heteroptera</taxon>
        <taxon>Panheteroptera</taxon>
        <taxon>Cimicomorpha</taxon>
        <taxon>Miridae</taxon>
        <taxon>Dicyphina</taxon>
        <taxon>Nesidiocoris</taxon>
    </lineage>
</organism>
<accession>A0A6H5HDK3</accession>
<evidence type="ECO:0000313" key="3">
    <source>
        <dbReference type="Proteomes" id="UP000479000"/>
    </source>
</evidence>
<proteinExistence type="predicted"/>
<dbReference type="InterPro" id="IPR043502">
    <property type="entry name" value="DNA/RNA_pol_sf"/>
</dbReference>
<dbReference type="CDD" id="cd01650">
    <property type="entry name" value="RT_nLTR_like"/>
    <property type="match status" value="1"/>
</dbReference>
<feature type="domain" description="Reverse transcriptase" evidence="1">
    <location>
        <begin position="514"/>
        <end position="782"/>
    </location>
</feature>
<gene>
    <name evidence="2" type="ORF">NTEN_LOCUS20194</name>
</gene>
<dbReference type="AlphaFoldDB" id="A0A6H5HDK3"/>
<dbReference type="PROSITE" id="PS50878">
    <property type="entry name" value="RT_POL"/>
    <property type="match status" value="1"/>
</dbReference>
<dbReference type="InterPro" id="IPR005135">
    <property type="entry name" value="Endo/exonuclease/phosphatase"/>
</dbReference>
<evidence type="ECO:0000259" key="1">
    <source>
        <dbReference type="PROSITE" id="PS50878"/>
    </source>
</evidence>
<dbReference type="OrthoDB" id="7382669at2759"/>
<dbReference type="SUPFAM" id="SSF56672">
    <property type="entry name" value="DNA/RNA polymerases"/>
    <property type="match status" value="1"/>
</dbReference>
<dbReference type="InterPro" id="IPR000477">
    <property type="entry name" value="RT_dom"/>
</dbReference>
<name>A0A6H5HDK3_9HEMI</name>
<dbReference type="GO" id="GO:0003824">
    <property type="term" value="F:catalytic activity"/>
    <property type="evidence" value="ECO:0007669"/>
    <property type="project" value="InterPro"/>
</dbReference>
<dbReference type="SUPFAM" id="SSF56219">
    <property type="entry name" value="DNase I-like"/>
    <property type="match status" value="1"/>
</dbReference>
<dbReference type="Proteomes" id="UP000479000">
    <property type="component" value="Unassembled WGS sequence"/>
</dbReference>
<evidence type="ECO:0000313" key="2">
    <source>
        <dbReference type="EMBL" id="CAB0015854.1"/>
    </source>
</evidence>